<evidence type="ECO:0000313" key="2">
    <source>
        <dbReference type="Proteomes" id="UP000274762"/>
    </source>
</evidence>
<sequence length="211" mass="22119">MTEVGQSGVGVVTEDDPTPFVRTVARSIRSALGRGESPSQDGSGGERVVVISAKDTRQSATCFLADDRIEIIHGASPEAQASVVVDVYDLAVDAEASSGDENLIKTIATLTNPSTTVDWKSAASDFWSRTCGASGMPSELIIECARTHDRVVLGSGLPTYRIVAEQTVLSRLCTGTVGLLEALGAGEVAIQGTLPQLSVMTGAFNKMRFDV</sequence>
<comment type="caution">
    <text evidence="1">The sequence shown here is derived from an EMBL/GenBank/DDBJ whole genome shotgun (WGS) entry which is preliminary data.</text>
</comment>
<dbReference type="RefSeq" id="WP_062794931.1">
    <property type="nucleotide sequence ID" value="NZ_CBCRXS010000007.1"/>
</dbReference>
<dbReference type="OrthoDB" id="3778355at2"/>
<reference evidence="1 2" key="1">
    <citation type="submission" date="2018-10" db="EMBL/GenBank/DDBJ databases">
        <title>Sequencing the genomes of 1000 actinobacteria strains.</title>
        <authorList>
            <person name="Klenk H.-P."/>
        </authorList>
    </citation>
    <scope>NUCLEOTIDE SEQUENCE [LARGE SCALE GENOMIC DNA]</scope>
    <source>
        <strain evidence="1 2">DSM 44343</strain>
    </source>
</reference>
<dbReference type="AlphaFoldDB" id="A0A495KB20"/>
<organism evidence="1 2">
    <name type="scientific">Williamsia marianensis</name>
    <dbReference type="NCBI Taxonomy" id="85044"/>
    <lineage>
        <taxon>Bacteria</taxon>
        <taxon>Bacillati</taxon>
        <taxon>Actinomycetota</taxon>
        <taxon>Actinomycetes</taxon>
        <taxon>Mycobacteriales</taxon>
        <taxon>Nocardiaceae</taxon>
        <taxon>Williamsia</taxon>
    </lineage>
</organism>
<name>A0A495KB20_WILMA</name>
<proteinExistence type="predicted"/>
<dbReference type="EMBL" id="RBKV01000001">
    <property type="protein sequence ID" value="RKR97472.1"/>
    <property type="molecule type" value="Genomic_DNA"/>
</dbReference>
<gene>
    <name evidence="1" type="ORF">DFJ75_4350</name>
</gene>
<dbReference type="Proteomes" id="UP000274762">
    <property type="component" value="Unassembled WGS sequence"/>
</dbReference>
<accession>A0A495KB20</accession>
<protein>
    <submittedName>
        <fullName evidence="1">Uncharacterized protein</fullName>
    </submittedName>
</protein>
<evidence type="ECO:0000313" key="1">
    <source>
        <dbReference type="EMBL" id="RKR97472.1"/>
    </source>
</evidence>